<sequence>MDQRRPKVDLLLRLTSVNRSSRSTFMCLNGGVEGVARDLKGATAEERWS</sequence>
<gene>
    <name evidence="1" type="ORF">Syun_016283</name>
</gene>
<comment type="caution">
    <text evidence="1">The sequence shown here is derived from an EMBL/GenBank/DDBJ whole genome shotgun (WGS) entry which is preliminary data.</text>
</comment>
<dbReference type="Proteomes" id="UP001420932">
    <property type="component" value="Unassembled WGS sequence"/>
</dbReference>
<dbReference type="AlphaFoldDB" id="A0AAP0J789"/>
<evidence type="ECO:0000313" key="1">
    <source>
        <dbReference type="EMBL" id="KAK9127486.1"/>
    </source>
</evidence>
<organism evidence="1 2">
    <name type="scientific">Stephania yunnanensis</name>
    <dbReference type="NCBI Taxonomy" id="152371"/>
    <lineage>
        <taxon>Eukaryota</taxon>
        <taxon>Viridiplantae</taxon>
        <taxon>Streptophyta</taxon>
        <taxon>Embryophyta</taxon>
        <taxon>Tracheophyta</taxon>
        <taxon>Spermatophyta</taxon>
        <taxon>Magnoliopsida</taxon>
        <taxon>Ranunculales</taxon>
        <taxon>Menispermaceae</taxon>
        <taxon>Menispermoideae</taxon>
        <taxon>Cissampelideae</taxon>
        <taxon>Stephania</taxon>
    </lineage>
</organism>
<dbReference type="EMBL" id="JBBNAF010000007">
    <property type="protein sequence ID" value="KAK9127486.1"/>
    <property type="molecule type" value="Genomic_DNA"/>
</dbReference>
<protein>
    <submittedName>
        <fullName evidence="1">Uncharacterized protein</fullName>
    </submittedName>
</protein>
<keyword evidence="2" id="KW-1185">Reference proteome</keyword>
<reference evidence="1 2" key="1">
    <citation type="submission" date="2024-01" db="EMBL/GenBank/DDBJ databases">
        <title>Genome assemblies of Stephania.</title>
        <authorList>
            <person name="Yang L."/>
        </authorList>
    </citation>
    <scope>NUCLEOTIDE SEQUENCE [LARGE SCALE GENOMIC DNA]</scope>
    <source>
        <strain evidence="1">YNDBR</strain>
        <tissue evidence="1">Leaf</tissue>
    </source>
</reference>
<accession>A0AAP0J789</accession>
<name>A0AAP0J789_9MAGN</name>
<proteinExistence type="predicted"/>
<evidence type="ECO:0000313" key="2">
    <source>
        <dbReference type="Proteomes" id="UP001420932"/>
    </source>
</evidence>